<gene>
    <name evidence="2" type="ORF">ACFFGH_17525</name>
</gene>
<name>A0ABV6RRN1_9GAMM</name>
<protein>
    <submittedName>
        <fullName evidence="2">Uncharacterized protein</fullName>
    </submittedName>
</protein>
<comment type="caution">
    <text evidence="2">The sequence shown here is derived from an EMBL/GenBank/DDBJ whole genome shotgun (WGS) entry which is preliminary data.</text>
</comment>
<evidence type="ECO:0000313" key="2">
    <source>
        <dbReference type="EMBL" id="MFC0679641.1"/>
    </source>
</evidence>
<dbReference type="EMBL" id="JBHLTG010000004">
    <property type="protein sequence ID" value="MFC0679641.1"/>
    <property type="molecule type" value="Genomic_DNA"/>
</dbReference>
<evidence type="ECO:0000313" key="3">
    <source>
        <dbReference type="Proteomes" id="UP001589896"/>
    </source>
</evidence>
<reference evidence="2 3" key="1">
    <citation type="submission" date="2024-09" db="EMBL/GenBank/DDBJ databases">
        <authorList>
            <person name="Sun Q."/>
            <person name="Mori K."/>
        </authorList>
    </citation>
    <scope>NUCLEOTIDE SEQUENCE [LARGE SCALE GENOMIC DNA]</scope>
    <source>
        <strain evidence="2 3">KCTC 23076</strain>
    </source>
</reference>
<proteinExistence type="predicted"/>
<sequence length="100" mass="10548">MAVQDHGRQGPQGGVEAGFAAARAMRMGTVQDIRGDTDETPVCGSDGHRCSGADQWLQAMVGRQSDAGRTASRDEDDMPVCGSSGSCARQDDAWLGRLLH</sequence>
<evidence type="ECO:0000256" key="1">
    <source>
        <dbReference type="SAM" id="MobiDB-lite"/>
    </source>
</evidence>
<dbReference type="RefSeq" id="WP_386670605.1">
    <property type="nucleotide sequence ID" value="NZ_JBHLTG010000004.1"/>
</dbReference>
<feature type="region of interest" description="Disordered" evidence="1">
    <location>
        <begin position="63"/>
        <end position="86"/>
    </location>
</feature>
<dbReference type="Proteomes" id="UP001589896">
    <property type="component" value="Unassembled WGS sequence"/>
</dbReference>
<organism evidence="2 3">
    <name type="scientific">Lysobacter korlensis</name>
    <dbReference type="NCBI Taxonomy" id="553636"/>
    <lineage>
        <taxon>Bacteria</taxon>
        <taxon>Pseudomonadati</taxon>
        <taxon>Pseudomonadota</taxon>
        <taxon>Gammaproteobacteria</taxon>
        <taxon>Lysobacterales</taxon>
        <taxon>Lysobacteraceae</taxon>
        <taxon>Lysobacter</taxon>
    </lineage>
</organism>
<keyword evidence="3" id="KW-1185">Reference proteome</keyword>
<accession>A0ABV6RRN1</accession>